<organism evidence="1 2">
    <name type="scientific">Candidatus Bandiella euplotis</name>
    <dbReference type="NCBI Taxonomy" id="1664265"/>
    <lineage>
        <taxon>Bacteria</taxon>
        <taxon>Pseudomonadati</taxon>
        <taxon>Pseudomonadota</taxon>
        <taxon>Alphaproteobacteria</taxon>
        <taxon>Rickettsiales</taxon>
        <taxon>Candidatus Midichloriaceae</taxon>
        <taxon>Candidatus Bandiella</taxon>
    </lineage>
</organism>
<reference evidence="1 2" key="1">
    <citation type="submission" date="2022-11" db="EMBL/GenBank/DDBJ databases">
        <title>Host association and intracellularity evolved multiple times independently in the Rickettsiales.</title>
        <authorList>
            <person name="Castelli M."/>
            <person name="Nardi T."/>
            <person name="Gammuto L."/>
            <person name="Bellinzona G."/>
            <person name="Sabaneyeva E."/>
            <person name="Potekhin A."/>
            <person name="Serra V."/>
            <person name="Petroni G."/>
            <person name="Sassera D."/>
        </authorList>
    </citation>
    <scope>NUCLEOTIDE SEQUENCE [LARGE SCALE GENOMIC DNA]</scope>
    <source>
        <strain evidence="1 2">NDG2</strain>
    </source>
</reference>
<name>A0ABZ0UP70_9RICK</name>
<sequence>MTGDVLPPKVHGILNFFRHRQVKKVEVQKVLREEGKNSKLEQNKK</sequence>
<accession>A0ABZ0UP70</accession>
<evidence type="ECO:0000313" key="1">
    <source>
        <dbReference type="EMBL" id="WPX97352.1"/>
    </source>
</evidence>
<dbReference type="Proteomes" id="UP001327219">
    <property type="component" value="Chromosome"/>
</dbReference>
<protein>
    <submittedName>
        <fullName evidence="1">Uncharacterized protein</fullName>
    </submittedName>
</protein>
<dbReference type="EMBL" id="CP110820">
    <property type="protein sequence ID" value="WPX97352.1"/>
    <property type="molecule type" value="Genomic_DNA"/>
</dbReference>
<keyword evidence="2" id="KW-1185">Reference proteome</keyword>
<evidence type="ECO:0000313" key="2">
    <source>
        <dbReference type="Proteomes" id="UP001327219"/>
    </source>
</evidence>
<gene>
    <name evidence="1" type="ORF">Bandiella_01501</name>
</gene>
<proteinExistence type="predicted"/>